<dbReference type="EMBL" id="LAZR01004296">
    <property type="protein sequence ID" value="KKN09904.1"/>
    <property type="molecule type" value="Genomic_DNA"/>
</dbReference>
<dbReference type="Pfam" id="PF08447">
    <property type="entry name" value="PAS_3"/>
    <property type="match status" value="1"/>
</dbReference>
<dbReference type="GO" id="GO:0009927">
    <property type="term" value="F:histidine phosphotransfer kinase activity"/>
    <property type="evidence" value="ECO:0007669"/>
    <property type="project" value="TreeGrafter"/>
</dbReference>
<evidence type="ECO:0000259" key="7">
    <source>
        <dbReference type="PROSITE" id="PS50109"/>
    </source>
</evidence>
<dbReference type="PANTHER" id="PTHR43047:SF72">
    <property type="entry name" value="OSMOSENSING HISTIDINE PROTEIN KINASE SLN1"/>
    <property type="match status" value="1"/>
</dbReference>
<feature type="transmembrane region" description="Helical" evidence="6">
    <location>
        <begin position="92"/>
        <end position="113"/>
    </location>
</feature>
<dbReference type="CDD" id="cd00075">
    <property type="entry name" value="HATPase"/>
    <property type="match status" value="1"/>
</dbReference>
<dbReference type="InterPro" id="IPR004358">
    <property type="entry name" value="Sig_transdc_His_kin-like_C"/>
</dbReference>
<dbReference type="InterPro" id="IPR000014">
    <property type="entry name" value="PAS"/>
</dbReference>
<dbReference type="EC" id="2.7.13.3" evidence="2"/>
<keyword evidence="6" id="KW-0812">Transmembrane</keyword>
<dbReference type="FunFam" id="3.30.565.10:FF:000006">
    <property type="entry name" value="Sensor histidine kinase WalK"/>
    <property type="match status" value="1"/>
</dbReference>
<dbReference type="InterPro" id="IPR036890">
    <property type="entry name" value="HATPase_C_sf"/>
</dbReference>
<dbReference type="GO" id="GO:0000155">
    <property type="term" value="F:phosphorelay sensor kinase activity"/>
    <property type="evidence" value="ECO:0007669"/>
    <property type="project" value="InterPro"/>
</dbReference>
<dbReference type="SMART" id="SM00387">
    <property type="entry name" value="HATPase_c"/>
    <property type="match status" value="1"/>
</dbReference>
<dbReference type="InterPro" id="IPR036097">
    <property type="entry name" value="HisK_dim/P_sf"/>
</dbReference>
<dbReference type="CDD" id="cd00130">
    <property type="entry name" value="PAS"/>
    <property type="match status" value="1"/>
</dbReference>
<dbReference type="PROSITE" id="PS50113">
    <property type="entry name" value="PAC"/>
    <property type="match status" value="1"/>
</dbReference>
<accession>A0A0F9MVW9</accession>
<comment type="catalytic activity">
    <reaction evidence="1">
        <text>ATP + protein L-histidine = ADP + protein N-phospho-L-histidine.</text>
        <dbReference type="EC" id="2.7.13.3"/>
    </reaction>
</comment>
<feature type="transmembrane region" description="Helical" evidence="6">
    <location>
        <begin position="133"/>
        <end position="156"/>
    </location>
</feature>
<evidence type="ECO:0000256" key="2">
    <source>
        <dbReference type="ARBA" id="ARBA00012438"/>
    </source>
</evidence>
<dbReference type="PROSITE" id="PS50109">
    <property type="entry name" value="HIS_KIN"/>
    <property type="match status" value="1"/>
</dbReference>
<feature type="transmembrane region" description="Helical" evidence="6">
    <location>
        <begin position="168"/>
        <end position="186"/>
    </location>
</feature>
<dbReference type="CDD" id="cd00082">
    <property type="entry name" value="HisKA"/>
    <property type="match status" value="1"/>
</dbReference>
<dbReference type="Gene3D" id="1.10.287.130">
    <property type="match status" value="1"/>
</dbReference>
<dbReference type="AlphaFoldDB" id="A0A0F9MVW9"/>
<feature type="domain" description="Histidine kinase" evidence="7">
    <location>
        <begin position="390"/>
        <end position="612"/>
    </location>
</feature>
<evidence type="ECO:0000256" key="3">
    <source>
        <dbReference type="ARBA" id="ARBA00022553"/>
    </source>
</evidence>
<proteinExistence type="predicted"/>
<sequence>MNEYLILIGVLMIITGFVIVYLGKKREVPNAILWSLFPIFHGLHEFFDFFESNQAPFILERFGIFFAISSSFFLLAATIEFNGAITQPIGKLIALIGIIIASFFIFILPENLIEYTLHHEFDFGLLQISILRFFHGFFMTILSILSVLLSFFYLKWKSNRDFITIDPKISYLTVFSIILLSFYAFFEGFNFKNELFTIFRAVSMSMFIIIPLFFVIQMSSASYFSNLEKLRLERKIIKSEENFREMLETSSMGLLEIDIKSQDISYVNPKFLEIIGYSLKELKRKDFMYESVIHPKDRQQLFKNSKEYESVIHPKDRQQLFKNSKEKNLEFRIYDNEGRIKWLKGKWVNQINEKGKLIKMRLWVDDITKKKKQDKRLSEINKVKSELLIRTSHELKTPLISIKGYVELLLSLYSEKFDKDIILNLNLIKKGSMRLEKIVNNFFKASDLESNQLELNVSEKNISSLIKESVENIKNLALSRNLSLSLNIQENLISKLEEEEIHDVLNNLLLNAINNTPKHGEININSEIKNSFVIISIQDNGVGILEEEKKNIFKQFGKVERYGQGRDLGIDGIGLGLYISKKIVELHGGNIWVESEGRDKGSTFYFSLPLKK</sequence>
<dbReference type="SMART" id="SM00388">
    <property type="entry name" value="HisKA"/>
    <property type="match status" value="1"/>
</dbReference>
<dbReference type="InterPro" id="IPR005467">
    <property type="entry name" value="His_kinase_dom"/>
</dbReference>
<evidence type="ECO:0000256" key="1">
    <source>
        <dbReference type="ARBA" id="ARBA00000085"/>
    </source>
</evidence>
<reference evidence="10" key="1">
    <citation type="journal article" date="2015" name="Nature">
        <title>Complex archaea that bridge the gap between prokaryotes and eukaryotes.</title>
        <authorList>
            <person name="Spang A."/>
            <person name="Saw J.H."/>
            <person name="Jorgensen S.L."/>
            <person name="Zaremba-Niedzwiedzka K."/>
            <person name="Martijn J."/>
            <person name="Lind A.E."/>
            <person name="van Eijk R."/>
            <person name="Schleper C."/>
            <person name="Guy L."/>
            <person name="Ettema T.J."/>
        </authorList>
    </citation>
    <scope>NUCLEOTIDE SEQUENCE</scope>
</reference>
<dbReference type="Gene3D" id="3.30.565.10">
    <property type="entry name" value="Histidine kinase-like ATPase, C-terminal domain"/>
    <property type="match status" value="1"/>
</dbReference>
<dbReference type="NCBIfam" id="TIGR00229">
    <property type="entry name" value="sensory_box"/>
    <property type="match status" value="1"/>
</dbReference>
<dbReference type="InterPro" id="IPR000700">
    <property type="entry name" value="PAS-assoc_C"/>
</dbReference>
<dbReference type="SUPFAM" id="SSF55874">
    <property type="entry name" value="ATPase domain of HSP90 chaperone/DNA topoisomerase II/histidine kinase"/>
    <property type="match status" value="1"/>
</dbReference>
<organism evidence="10">
    <name type="scientific">marine sediment metagenome</name>
    <dbReference type="NCBI Taxonomy" id="412755"/>
    <lineage>
        <taxon>unclassified sequences</taxon>
        <taxon>metagenomes</taxon>
        <taxon>ecological metagenomes</taxon>
    </lineage>
</organism>
<comment type="caution">
    <text evidence="10">The sequence shown here is derived from an EMBL/GenBank/DDBJ whole genome shotgun (WGS) entry which is preliminary data.</text>
</comment>
<keyword evidence="5" id="KW-0418">Kinase</keyword>
<evidence type="ECO:0000256" key="6">
    <source>
        <dbReference type="SAM" id="Phobius"/>
    </source>
</evidence>
<dbReference type="InterPro" id="IPR013655">
    <property type="entry name" value="PAS_fold_3"/>
</dbReference>
<keyword evidence="3" id="KW-0597">Phosphoprotein</keyword>
<keyword evidence="6" id="KW-1133">Transmembrane helix</keyword>
<feature type="domain" description="PAS" evidence="8">
    <location>
        <begin position="239"/>
        <end position="315"/>
    </location>
</feature>
<dbReference type="PRINTS" id="PR00344">
    <property type="entry name" value="BCTRLSENSOR"/>
</dbReference>
<gene>
    <name evidence="10" type="ORF">LCGC14_1041940</name>
</gene>
<dbReference type="GO" id="GO:0005886">
    <property type="term" value="C:plasma membrane"/>
    <property type="evidence" value="ECO:0007669"/>
    <property type="project" value="TreeGrafter"/>
</dbReference>
<dbReference type="InterPro" id="IPR003594">
    <property type="entry name" value="HATPase_dom"/>
</dbReference>
<dbReference type="Gene3D" id="3.30.450.20">
    <property type="entry name" value="PAS domain"/>
    <property type="match status" value="1"/>
</dbReference>
<dbReference type="SMART" id="SM00091">
    <property type="entry name" value="PAS"/>
    <property type="match status" value="1"/>
</dbReference>
<evidence type="ECO:0000259" key="8">
    <source>
        <dbReference type="PROSITE" id="PS50112"/>
    </source>
</evidence>
<dbReference type="SUPFAM" id="SSF55785">
    <property type="entry name" value="PYP-like sensor domain (PAS domain)"/>
    <property type="match status" value="1"/>
</dbReference>
<dbReference type="Pfam" id="PF02518">
    <property type="entry name" value="HATPase_c"/>
    <property type="match status" value="1"/>
</dbReference>
<evidence type="ECO:0000259" key="9">
    <source>
        <dbReference type="PROSITE" id="PS50113"/>
    </source>
</evidence>
<evidence type="ECO:0000256" key="5">
    <source>
        <dbReference type="ARBA" id="ARBA00022777"/>
    </source>
</evidence>
<feature type="transmembrane region" description="Helical" evidence="6">
    <location>
        <begin position="6"/>
        <end position="24"/>
    </location>
</feature>
<feature type="transmembrane region" description="Helical" evidence="6">
    <location>
        <begin position="62"/>
        <end position="85"/>
    </location>
</feature>
<evidence type="ECO:0000256" key="4">
    <source>
        <dbReference type="ARBA" id="ARBA00022679"/>
    </source>
</evidence>
<keyword evidence="4" id="KW-0808">Transferase</keyword>
<dbReference type="InterPro" id="IPR003661">
    <property type="entry name" value="HisK_dim/P_dom"/>
</dbReference>
<name>A0A0F9MVW9_9ZZZZ</name>
<dbReference type="InterPro" id="IPR035965">
    <property type="entry name" value="PAS-like_dom_sf"/>
</dbReference>
<dbReference type="SUPFAM" id="SSF47384">
    <property type="entry name" value="Homodimeric domain of signal transducing histidine kinase"/>
    <property type="match status" value="1"/>
</dbReference>
<feature type="transmembrane region" description="Helical" evidence="6">
    <location>
        <begin position="198"/>
        <end position="224"/>
    </location>
</feature>
<evidence type="ECO:0000313" key="10">
    <source>
        <dbReference type="EMBL" id="KKN09904.1"/>
    </source>
</evidence>
<keyword evidence="6" id="KW-0472">Membrane</keyword>
<feature type="transmembrane region" description="Helical" evidence="6">
    <location>
        <begin position="31"/>
        <end position="50"/>
    </location>
</feature>
<dbReference type="PROSITE" id="PS50112">
    <property type="entry name" value="PAS"/>
    <property type="match status" value="1"/>
</dbReference>
<protein>
    <recommendedName>
        <fullName evidence="2">histidine kinase</fullName>
        <ecNumber evidence="2">2.7.13.3</ecNumber>
    </recommendedName>
</protein>
<feature type="domain" description="PAC" evidence="9">
    <location>
        <begin position="327"/>
        <end position="379"/>
    </location>
</feature>
<dbReference type="Pfam" id="PF00512">
    <property type="entry name" value="HisKA"/>
    <property type="match status" value="1"/>
</dbReference>
<dbReference type="PANTHER" id="PTHR43047">
    <property type="entry name" value="TWO-COMPONENT HISTIDINE PROTEIN KINASE"/>
    <property type="match status" value="1"/>
</dbReference>